<dbReference type="SUPFAM" id="SSF117839">
    <property type="entry name" value="WWE domain"/>
    <property type="match status" value="1"/>
</dbReference>
<dbReference type="Pfam" id="PF00644">
    <property type="entry name" value="PARP"/>
    <property type="match status" value="1"/>
</dbReference>
<accession>A0A9N8DD97</accession>
<feature type="signal peptide" evidence="8">
    <location>
        <begin position="1"/>
        <end position="29"/>
    </location>
</feature>
<dbReference type="SUPFAM" id="SSF53850">
    <property type="entry name" value="Periplasmic binding protein-like II"/>
    <property type="match status" value="1"/>
</dbReference>
<evidence type="ECO:0000256" key="7">
    <source>
        <dbReference type="RuleBase" id="RU362114"/>
    </source>
</evidence>
<evidence type="ECO:0000256" key="3">
    <source>
        <dbReference type="ARBA" id="ARBA00022679"/>
    </source>
</evidence>
<comment type="caution">
    <text evidence="12">The sequence shown here is derived from an EMBL/GenBank/DDBJ whole genome shotgun (WGS) entry which is preliminary data.</text>
</comment>
<dbReference type="Gene3D" id="2.60.120.290">
    <property type="entry name" value="Spermadhesin, CUB domain"/>
    <property type="match status" value="1"/>
</dbReference>
<comment type="subcellular location">
    <subcellularLocation>
        <location evidence="1">Nucleus</location>
    </subcellularLocation>
</comment>
<dbReference type="GO" id="GO:0003950">
    <property type="term" value="F:NAD+ poly-ADP-ribosyltransferase activity"/>
    <property type="evidence" value="ECO:0007669"/>
    <property type="project" value="UniProtKB-UniRule"/>
</dbReference>
<dbReference type="PANTHER" id="PTHR14453">
    <property type="entry name" value="PARP/ZINC FINGER CCCH TYPE DOMAIN CONTAINING PROTEIN"/>
    <property type="match status" value="1"/>
</dbReference>
<dbReference type="Gene3D" id="3.40.190.10">
    <property type="entry name" value="Periplasmic binding protein-like II"/>
    <property type="match status" value="1"/>
</dbReference>
<evidence type="ECO:0000256" key="8">
    <source>
        <dbReference type="SAM" id="SignalP"/>
    </source>
</evidence>
<evidence type="ECO:0000256" key="5">
    <source>
        <dbReference type="ARBA" id="ARBA00023157"/>
    </source>
</evidence>
<dbReference type="Pfam" id="PF02825">
    <property type="entry name" value="WWE"/>
    <property type="match status" value="1"/>
</dbReference>
<organism evidence="12 13">
    <name type="scientific">Seminavis robusta</name>
    <dbReference type="NCBI Taxonomy" id="568900"/>
    <lineage>
        <taxon>Eukaryota</taxon>
        <taxon>Sar</taxon>
        <taxon>Stramenopiles</taxon>
        <taxon>Ochrophyta</taxon>
        <taxon>Bacillariophyta</taxon>
        <taxon>Bacillariophyceae</taxon>
        <taxon>Bacillariophycidae</taxon>
        <taxon>Naviculales</taxon>
        <taxon>Naviculaceae</taxon>
        <taxon>Seminavis</taxon>
    </lineage>
</organism>
<dbReference type="GO" id="GO:0010629">
    <property type="term" value="P:negative regulation of gene expression"/>
    <property type="evidence" value="ECO:0007669"/>
    <property type="project" value="TreeGrafter"/>
</dbReference>
<dbReference type="GO" id="GO:0005634">
    <property type="term" value="C:nucleus"/>
    <property type="evidence" value="ECO:0007669"/>
    <property type="project" value="UniProtKB-SubCell"/>
</dbReference>
<evidence type="ECO:0000313" key="13">
    <source>
        <dbReference type="Proteomes" id="UP001153069"/>
    </source>
</evidence>
<dbReference type="Gene3D" id="3.90.228.10">
    <property type="match status" value="1"/>
</dbReference>
<gene>
    <name evidence="12" type="ORF">SEMRO_41_G025300.1</name>
</gene>
<evidence type="ECO:0000256" key="4">
    <source>
        <dbReference type="ARBA" id="ARBA00023027"/>
    </source>
</evidence>
<dbReference type="EC" id="2.4.2.-" evidence="7"/>
<evidence type="ECO:0000259" key="9">
    <source>
        <dbReference type="PROSITE" id="PS01180"/>
    </source>
</evidence>
<dbReference type="Gene3D" id="3.30.720.50">
    <property type="match status" value="1"/>
</dbReference>
<proteinExistence type="predicted"/>
<dbReference type="SUPFAM" id="SSF56399">
    <property type="entry name" value="ADP-ribosylation"/>
    <property type="match status" value="1"/>
</dbReference>
<evidence type="ECO:0000256" key="6">
    <source>
        <dbReference type="ARBA" id="ARBA00023242"/>
    </source>
</evidence>
<dbReference type="GO" id="GO:0005737">
    <property type="term" value="C:cytoplasm"/>
    <property type="evidence" value="ECO:0007669"/>
    <property type="project" value="TreeGrafter"/>
</dbReference>
<evidence type="ECO:0000259" key="11">
    <source>
        <dbReference type="PROSITE" id="PS51059"/>
    </source>
</evidence>
<feature type="chain" id="PRO_5040356912" description="Poly [ADP-ribose] polymerase" evidence="8">
    <location>
        <begin position="30"/>
        <end position="1500"/>
    </location>
</feature>
<dbReference type="Proteomes" id="UP001153069">
    <property type="component" value="Unassembled WGS sequence"/>
</dbReference>
<keyword evidence="3 7" id="KW-0808">Transferase</keyword>
<name>A0A9N8DD97_9STRA</name>
<dbReference type="PROSITE" id="PS01180">
    <property type="entry name" value="CUB"/>
    <property type="match status" value="1"/>
</dbReference>
<feature type="domain" description="CUB" evidence="9">
    <location>
        <begin position="616"/>
        <end position="754"/>
    </location>
</feature>
<dbReference type="PROSITE" id="PS50918">
    <property type="entry name" value="WWE"/>
    <property type="match status" value="1"/>
</dbReference>
<dbReference type="InterPro" id="IPR012317">
    <property type="entry name" value="Poly(ADP-ribose)pol_cat_dom"/>
</dbReference>
<dbReference type="InterPro" id="IPR052056">
    <property type="entry name" value="Mono-ARTD/PARP"/>
</dbReference>
<dbReference type="CDD" id="cd01439">
    <property type="entry name" value="TCCD_inducible_PARP_like"/>
    <property type="match status" value="1"/>
</dbReference>
<feature type="domain" description="WWE" evidence="10">
    <location>
        <begin position="1068"/>
        <end position="1157"/>
    </location>
</feature>
<dbReference type="PROSITE" id="PS51059">
    <property type="entry name" value="PARP_CATALYTIC"/>
    <property type="match status" value="1"/>
</dbReference>
<dbReference type="PANTHER" id="PTHR14453:SF67">
    <property type="entry name" value="POLY [ADP-RIBOSE] POLYMERASE"/>
    <property type="match status" value="1"/>
</dbReference>
<dbReference type="InterPro" id="IPR037197">
    <property type="entry name" value="WWE_dom_sf"/>
</dbReference>
<dbReference type="InterPro" id="IPR004170">
    <property type="entry name" value="WWE_dom"/>
</dbReference>
<feature type="domain" description="PARP catalytic" evidence="11">
    <location>
        <begin position="1276"/>
        <end position="1500"/>
    </location>
</feature>
<keyword evidence="4 7" id="KW-0520">NAD</keyword>
<keyword evidence="8" id="KW-0732">Signal</keyword>
<dbReference type="CDD" id="cd00041">
    <property type="entry name" value="CUB"/>
    <property type="match status" value="1"/>
</dbReference>
<dbReference type="InterPro" id="IPR000859">
    <property type="entry name" value="CUB_dom"/>
</dbReference>
<dbReference type="EMBL" id="CAICTM010000041">
    <property type="protein sequence ID" value="CAB9498601.1"/>
    <property type="molecule type" value="Genomic_DNA"/>
</dbReference>
<dbReference type="GO" id="GO:0003714">
    <property type="term" value="F:transcription corepressor activity"/>
    <property type="evidence" value="ECO:0007669"/>
    <property type="project" value="TreeGrafter"/>
</dbReference>
<reference evidence="12" key="1">
    <citation type="submission" date="2020-06" db="EMBL/GenBank/DDBJ databases">
        <authorList>
            <consortium name="Plant Systems Biology data submission"/>
        </authorList>
    </citation>
    <scope>NUCLEOTIDE SEQUENCE</scope>
    <source>
        <strain evidence="12">D6</strain>
    </source>
</reference>
<evidence type="ECO:0000313" key="12">
    <source>
        <dbReference type="EMBL" id="CAB9498601.1"/>
    </source>
</evidence>
<sequence length="1500" mass="164982">MKAFLVTSKLTLLLQLLWHSASIPAPVTALGLIKVRYGYFPEARPIHAACARGFFDFYDAPTETTYMVACYPQTSGGYAASRLDNSQLHIANLGSTPAAMAIARGIDIQVLYVSHYMGESQGIYVRPSNPPYKAIQTPFDLEGRTIAVPFGSTMHYQVLFLVDLFGLAGSVKLLDLSPTQIIEAWNANEIDAGACWGLARDHLLTNGKAETLLTAADLANWGRPTFVVVAATRQFASKHTNFINHFVAILSRLNDSFIDRLGGSDIQNVLRWEGQQTLAGSSYMPSLVDALMFPQETPRNPSRSSLIKQRNFLELFHQLPAGLQLSCNYLGPMPGACTKPTLVHETLKDTANFLLGQKVIATLGRLEQLSDDANGCQQNPNSSSVTPFCASDIVDGSFLAAAQRVCSNCYPVGLYAAGGSTTGNDNLLSELERLDAQSLKSRSLRLRKVRLDGGPKATQRLPGKSYSDNLNCWWEIRAVDCNDPDQQACNRLVDIELTSLRLWSGDFIRIYSDPIFKRCQPDSTSNVLVAQLSGFQERSSLPNFRGRGCLLFQFQTDGNAEKSYGDNLGDGFTAIFDRSASPCRDASHCNGNACLDGMCSCPGTLFGAACTHDRYCLGTTQKALKPGEVFTIRSSLSSTLASIQSADPNGIVKPTEAYRNDLDCSWDLSVPPGHVVKATVSHDLELHDFLYLQTGALSYGQGRSPQSYTVLTGTNKGDSADYYLPSDANGYASLHFKTDSRGRRRGFYAKLQAIDPSGVQPEGTPCPIPGYSGRNCEVPHCVANNDFQSPKQSSDIVASHVLGRVVSQADGMPVRAAPWAPDGGCLWNIQDIPTEEVVAIRFVFNSPLDLEPRPAFATGDSLVLKTSTGKETMFFMESCERNDTCSFPWQTGSCTRGGCEVQEAVEAKVDKSSTIRFVTDRNDGGLEYRYAGLDFDALLVEECPTQAGMKHCEAANSNGRCFHGLCYCAGGVPCACPCEGEPPSTVAAKVGLTVGIVVPLFMMLVGGFLFYRRRKILASREQKRIIAEKEAELEAFRDSIVGMRVAVREYVPVPMKTKKGRALSKTKSLRLSVTKEPPKIVWCWEETTHLMGSHTPSRIFGDPKDCWIRYDKKCSAMLEDAYQNKSGGCRPLKGYFVDTNAMIQTKEATGFQRKVQRVVCRKSVEGTKDLDLSEANFSDGMPTELAGEPQVVLVKDDLIQISKRHGDWAFGTKLYHADEAVARELVKLACKDAPSTDDANILADTGWFQEDATAVPTGDQLTALQAKVGDTNALDAPSHWIPVTDPTVAERHPLSVGDTERDVVVSAFLKSLKPPQFKKKVRVSTVERVQNLAMWQSFVVKRQTICWRETEMLDDGSSKDVQKRALERIERRWLWHGTNAEVMDKIMQQGFNRSFCGKNATMHGKGVYFARDASYSASEVYAVPDKHGYQYMLACRVVVGEYCKGVMDALTPSVRDSATNILYDCTVGLLPNDTMANPSIYVTYHDAQAYPEYLIRFRSH</sequence>
<keyword evidence="5" id="KW-1015">Disulfide bond</keyword>
<dbReference type="OrthoDB" id="6133115at2759"/>
<protein>
    <recommendedName>
        <fullName evidence="7">Poly [ADP-ribose] polymerase</fullName>
        <shortName evidence="7">PARP</shortName>
        <ecNumber evidence="7">2.4.2.-</ecNumber>
    </recommendedName>
</protein>
<dbReference type="SUPFAM" id="SSF49854">
    <property type="entry name" value="Spermadhesin, CUB domain"/>
    <property type="match status" value="1"/>
</dbReference>
<keyword evidence="13" id="KW-1185">Reference proteome</keyword>
<dbReference type="InterPro" id="IPR035914">
    <property type="entry name" value="Sperma_CUB_dom_sf"/>
</dbReference>
<evidence type="ECO:0000259" key="10">
    <source>
        <dbReference type="PROSITE" id="PS50918"/>
    </source>
</evidence>
<dbReference type="SMART" id="SM00042">
    <property type="entry name" value="CUB"/>
    <property type="match status" value="1"/>
</dbReference>
<keyword evidence="2 7" id="KW-0328">Glycosyltransferase</keyword>
<keyword evidence="6" id="KW-0539">Nucleus</keyword>
<evidence type="ECO:0000256" key="1">
    <source>
        <dbReference type="ARBA" id="ARBA00004123"/>
    </source>
</evidence>
<evidence type="ECO:0000256" key="2">
    <source>
        <dbReference type="ARBA" id="ARBA00022676"/>
    </source>
</evidence>